<evidence type="ECO:0000313" key="2">
    <source>
        <dbReference type="EMBL" id="CAH7683013.1"/>
    </source>
</evidence>
<evidence type="ECO:0000256" key="1">
    <source>
        <dbReference type="SAM" id="Coils"/>
    </source>
</evidence>
<keyword evidence="1" id="KW-0175">Coiled coil</keyword>
<protein>
    <submittedName>
        <fullName evidence="2">Uncharacterized protein</fullName>
    </submittedName>
</protein>
<organism evidence="2 3">
    <name type="scientific">Phakopsora pachyrhizi</name>
    <name type="common">Asian soybean rust disease fungus</name>
    <dbReference type="NCBI Taxonomy" id="170000"/>
    <lineage>
        <taxon>Eukaryota</taxon>
        <taxon>Fungi</taxon>
        <taxon>Dikarya</taxon>
        <taxon>Basidiomycota</taxon>
        <taxon>Pucciniomycotina</taxon>
        <taxon>Pucciniomycetes</taxon>
        <taxon>Pucciniales</taxon>
        <taxon>Phakopsoraceae</taxon>
        <taxon>Phakopsora</taxon>
    </lineage>
</organism>
<dbReference type="EMBL" id="CALTRL010004389">
    <property type="protein sequence ID" value="CAH7683013.1"/>
    <property type="molecule type" value="Genomic_DNA"/>
</dbReference>
<gene>
    <name evidence="2" type="ORF">PPACK8108_LOCUS16232</name>
</gene>
<keyword evidence="3" id="KW-1185">Reference proteome</keyword>
<accession>A0AAV0B9W5</accession>
<name>A0AAV0B9W5_PHAPC</name>
<proteinExistence type="predicted"/>
<dbReference type="AlphaFoldDB" id="A0AAV0B9W5"/>
<evidence type="ECO:0000313" key="3">
    <source>
        <dbReference type="Proteomes" id="UP001153365"/>
    </source>
</evidence>
<dbReference type="Proteomes" id="UP001153365">
    <property type="component" value="Unassembled WGS sequence"/>
</dbReference>
<comment type="caution">
    <text evidence="2">The sequence shown here is derived from an EMBL/GenBank/DDBJ whole genome shotgun (WGS) entry which is preliminary data.</text>
</comment>
<sequence length="337" mass="38834">MWARNETDEKVESYNDLVAISQGIFPLPDDVPFHRAGDVDPIIKPNKMIGKEFSNKDKHDLISCLIKQSAAEFVEIHGSNDIDMSKTVKATQMQNLMKFFSETPGALEKLATPSEEFMARDLLTLVSVSDQGKSHYEWTSMLTIMYIAEFLINDKNSKFGEFHKIEIEEYKIVPKLELLRKLTEVNKKVSKLLPRMLKIKTTENSEVWERLKNENLSTWYKEYLQKLQSLEDEIGSDLKRLSVYREVNKYHLPRTEASETNGDLGCWSATGMAELLFGHISVPPVKITDSIKFLETQKGIFKKAKQRDFVSSSIRKKMSKFNQVLQKSKSNIFLSYI</sequence>
<reference evidence="2" key="1">
    <citation type="submission" date="2022-06" db="EMBL/GenBank/DDBJ databases">
        <authorList>
            <consortium name="SYNGENTA / RWTH Aachen University"/>
        </authorList>
    </citation>
    <scope>NUCLEOTIDE SEQUENCE</scope>
</reference>
<feature type="coiled-coil region" evidence="1">
    <location>
        <begin position="213"/>
        <end position="240"/>
    </location>
</feature>